<dbReference type="InterPro" id="IPR024883">
    <property type="entry name" value="Neurensin"/>
</dbReference>
<accession>A0A9J7HFE5</accession>
<dbReference type="OrthoDB" id="5979667at2759"/>
<feature type="transmembrane region" description="Helical" evidence="2">
    <location>
        <begin position="72"/>
        <end position="94"/>
    </location>
</feature>
<evidence type="ECO:0000256" key="2">
    <source>
        <dbReference type="SAM" id="Phobius"/>
    </source>
</evidence>
<dbReference type="Pfam" id="PF14927">
    <property type="entry name" value="Neurensin"/>
    <property type="match status" value="1"/>
</dbReference>
<dbReference type="GO" id="GO:0043025">
    <property type="term" value="C:neuronal cell body"/>
    <property type="evidence" value="ECO:0000318"/>
    <property type="project" value="GO_Central"/>
</dbReference>
<reference evidence="3" key="1">
    <citation type="journal article" date="2020" name="Nat. Ecol. Evol.">
        <title>Deeply conserved synteny resolves early events in vertebrate evolution.</title>
        <authorList>
            <person name="Simakov O."/>
            <person name="Marletaz F."/>
            <person name="Yue J.X."/>
            <person name="O'Connell B."/>
            <person name="Jenkins J."/>
            <person name="Brandt A."/>
            <person name="Calef R."/>
            <person name="Tung C.H."/>
            <person name="Huang T.K."/>
            <person name="Schmutz J."/>
            <person name="Satoh N."/>
            <person name="Yu J.K."/>
            <person name="Putnam N.H."/>
            <person name="Green R.E."/>
            <person name="Rokhsar D.S."/>
        </authorList>
    </citation>
    <scope>NUCLEOTIDE SEQUENCE [LARGE SCALE GENOMIC DNA]</scope>
    <source>
        <strain evidence="3">S238N-H82</strain>
    </source>
</reference>
<dbReference type="GO" id="GO:0043005">
    <property type="term" value="C:neuron projection"/>
    <property type="evidence" value="ECO:0000318"/>
    <property type="project" value="GO_Central"/>
</dbReference>
<keyword evidence="2" id="KW-0812">Transmembrane</keyword>
<keyword evidence="2" id="KW-1133">Transmembrane helix</keyword>
<name>A0A9J7HFE5_BRAFL</name>
<dbReference type="RefSeq" id="XP_035658660.1">
    <property type="nucleotide sequence ID" value="XM_035802767.1"/>
</dbReference>
<dbReference type="PANTHER" id="PTHR14796:SF3">
    <property type="entry name" value="NEURENSIN 1-LIKE-RELATED"/>
    <property type="match status" value="1"/>
</dbReference>
<organism evidence="3 4">
    <name type="scientific">Branchiostoma floridae</name>
    <name type="common">Florida lancelet</name>
    <name type="synonym">Amphioxus</name>
    <dbReference type="NCBI Taxonomy" id="7739"/>
    <lineage>
        <taxon>Eukaryota</taxon>
        <taxon>Metazoa</taxon>
        <taxon>Chordata</taxon>
        <taxon>Cephalochordata</taxon>
        <taxon>Leptocardii</taxon>
        <taxon>Amphioxiformes</taxon>
        <taxon>Branchiostomatidae</taxon>
        <taxon>Branchiostoma</taxon>
    </lineage>
</organism>
<feature type="region of interest" description="Disordered" evidence="1">
    <location>
        <begin position="183"/>
        <end position="227"/>
    </location>
</feature>
<keyword evidence="2" id="KW-0472">Membrane</keyword>
<sequence length="227" mass="24012">MAEDTDGPSSSSSYSCPPQFGVRSYLHRFYEDCAGYGGPDPSNPHDNPYISDDFRYLINPKPKRSTYIFCKLAMVCGLSLLAFGVVAILIGYLIPQRPELVGYLGGVPVVDSSASDLNDKLDACKLTGLILLCLGGVTVAISLLVPSFLLGYMQKEMLLQEDFKDRIAGDPLLVGPGGYGTVGTTPPVSGSGSGIPVTEQVKSVQPGAQDPKPAPTPAGEEDSLLDH</sequence>
<dbReference type="PANTHER" id="PTHR14796">
    <property type="entry name" value="NEURENSIN 1-RELATED"/>
    <property type="match status" value="1"/>
</dbReference>
<reference evidence="4" key="2">
    <citation type="submission" date="2025-08" db="UniProtKB">
        <authorList>
            <consortium name="RefSeq"/>
        </authorList>
    </citation>
    <scope>IDENTIFICATION</scope>
    <source>
        <strain evidence="4">S238N-H82</strain>
        <tissue evidence="4">Testes</tissue>
    </source>
</reference>
<dbReference type="GeneID" id="118403904"/>
<dbReference type="OMA" id="IFCKLAM"/>
<evidence type="ECO:0000256" key="1">
    <source>
        <dbReference type="SAM" id="MobiDB-lite"/>
    </source>
</evidence>
<keyword evidence="3" id="KW-1185">Reference proteome</keyword>
<gene>
    <name evidence="4" type="primary">LOC118403904</name>
</gene>
<proteinExistence type="predicted"/>
<dbReference type="GO" id="GO:0007399">
    <property type="term" value="P:nervous system development"/>
    <property type="evidence" value="ECO:0000318"/>
    <property type="project" value="GO_Central"/>
</dbReference>
<dbReference type="KEGG" id="bfo:118403904"/>
<protein>
    <submittedName>
        <fullName evidence="4">Neurensin-1-like</fullName>
    </submittedName>
</protein>
<evidence type="ECO:0000313" key="3">
    <source>
        <dbReference type="Proteomes" id="UP000001554"/>
    </source>
</evidence>
<evidence type="ECO:0000313" key="4">
    <source>
        <dbReference type="RefSeq" id="XP_035658660.1"/>
    </source>
</evidence>
<dbReference type="GO" id="GO:0030133">
    <property type="term" value="C:transport vesicle"/>
    <property type="evidence" value="ECO:0000318"/>
    <property type="project" value="GO_Central"/>
</dbReference>
<feature type="compositionally biased region" description="Low complexity" evidence="1">
    <location>
        <begin position="183"/>
        <end position="198"/>
    </location>
</feature>
<feature type="transmembrane region" description="Helical" evidence="2">
    <location>
        <begin position="126"/>
        <end position="150"/>
    </location>
</feature>
<dbReference type="Proteomes" id="UP000001554">
    <property type="component" value="Chromosome 2"/>
</dbReference>
<dbReference type="AlphaFoldDB" id="A0A9J7HFE5"/>